<evidence type="ECO:0000313" key="1">
    <source>
        <dbReference type="EMBL" id="GBO13635.1"/>
    </source>
</evidence>
<accession>A0A4Y2UKR0</accession>
<keyword evidence="2" id="KW-1185">Reference proteome</keyword>
<proteinExistence type="predicted"/>
<organism evidence="1 2">
    <name type="scientific">Araneus ventricosus</name>
    <name type="common">Orbweaver spider</name>
    <name type="synonym">Epeira ventricosa</name>
    <dbReference type="NCBI Taxonomy" id="182803"/>
    <lineage>
        <taxon>Eukaryota</taxon>
        <taxon>Metazoa</taxon>
        <taxon>Ecdysozoa</taxon>
        <taxon>Arthropoda</taxon>
        <taxon>Chelicerata</taxon>
        <taxon>Arachnida</taxon>
        <taxon>Araneae</taxon>
        <taxon>Araneomorphae</taxon>
        <taxon>Entelegynae</taxon>
        <taxon>Araneoidea</taxon>
        <taxon>Araneidae</taxon>
        <taxon>Araneus</taxon>
    </lineage>
</organism>
<dbReference type="EMBL" id="BGPR01037905">
    <property type="protein sequence ID" value="GBO13635.1"/>
    <property type="molecule type" value="Genomic_DNA"/>
</dbReference>
<comment type="caution">
    <text evidence="1">The sequence shown here is derived from an EMBL/GenBank/DDBJ whole genome shotgun (WGS) entry which is preliminary data.</text>
</comment>
<dbReference type="OrthoDB" id="6427445at2759"/>
<dbReference type="AlphaFoldDB" id="A0A4Y2UKR0"/>
<protein>
    <submittedName>
        <fullName evidence="1">Uncharacterized protein</fullName>
    </submittedName>
</protein>
<sequence length="85" mass="9692">MLILRDTETTVDIVSRNRIIPEMLTAEHMWVQQTFDEKPICLPLAKVELKEKFGQIKTKAPVVCSEADKGKLFTGKPHSSLARKR</sequence>
<gene>
    <name evidence="1" type="ORF">AVEN_270731_1</name>
</gene>
<evidence type="ECO:0000313" key="2">
    <source>
        <dbReference type="Proteomes" id="UP000499080"/>
    </source>
</evidence>
<name>A0A4Y2UKR0_ARAVE</name>
<reference evidence="1 2" key="1">
    <citation type="journal article" date="2019" name="Sci. Rep.">
        <title>Orb-weaving spider Araneus ventricosus genome elucidates the spidroin gene catalogue.</title>
        <authorList>
            <person name="Kono N."/>
            <person name="Nakamura H."/>
            <person name="Ohtoshi R."/>
            <person name="Moran D.A.P."/>
            <person name="Shinohara A."/>
            <person name="Yoshida Y."/>
            <person name="Fujiwara M."/>
            <person name="Mori M."/>
            <person name="Tomita M."/>
            <person name="Arakawa K."/>
        </authorList>
    </citation>
    <scope>NUCLEOTIDE SEQUENCE [LARGE SCALE GENOMIC DNA]</scope>
</reference>
<dbReference type="Proteomes" id="UP000499080">
    <property type="component" value="Unassembled WGS sequence"/>
</dbReference>